<dbReference type="CDD" id="cd04725">
    <property type="entry name" value="OMP_decarboxylase_like"/>
    <property type="match status" value="1"/>
</dbReference>
<dbReference type="HAMAP" id="MF_01215">
    <property type="entry name" value="OMPdecase_type2"/>
    <property type="match status" value="1"/>
</dbReference>
<evidence type="ECO:0000256" key="1">
    <source>
        <dbReference type="ARBA" id="ARBA00004861"/>
    </source>
</evidence>
<dbReference type="HOGENOM" id="CLU_060704_1_1_0"/>
<dbReference type="NCBIfam" id="TIGR02127">
    <property type="entry name" value="pyrF_sub2"/>
    <property type="match status" value="1"/>
</dbReference>
<protein>
    <recommendedName>
        <fullName evidence="7">Orotidine 5'-phosphate decarboxylase</fullName>
        <ecNumber evidence="7">4.1.1.23</ecNumber>
    </recommendedName>
    <alternativeName>
        <fullName evidence="7">OMP decarboxylase</fullName>
        <shortName evidence="7">OMPDCase</shortName>
        <shortName evidence="7">OMPdecase</shortName>
    </alternativeName>
</protein>
<keyword evidence="4 7" id="KW-0665">Pyrimidine biosynthesis</keyword>
<keyword evidence="5 7" id="KW-0456">Lyase</keyword>
<reference evidence="9 10" key="1">
    <citation type="journal article" date="2009" name="Stand. Genomic Sci.">
        <title>Complete genome sequence of Pirellula staleyi type strain (ATCC 27377).</title>
        <authorList>
            <person name="Clum A."/>
            <person name="Tindall B.J."/>
            <person name="Sikorski J."/>
            <person name="Ivanova N."/>
            <person name="Mavrommatis K."/>
            <person name="Lucas S."/>
            <person name="Glavina del Rio T."/>
            <person name="Nolan M."/>
            <person name="Chen F."/>
            <person name="Tice H."/>
            <person name="Pitluck S."/>
            <person name="Cheng J.F."/>
            <person name="Chertkov O."/>
            <person name="Brettin T."/>
            <person name="Han C."/>
            <person name="Detter J.C."/>
            <person name="Kuske C."/>
            <person name="Bruce D."/>
            <person name="Goodwin L."/>
            <person name="Ovchinikova G."/>
            <person name="Pati A."/>
            <person name="Mikhailova N."/>
            <person name="Chen A."/>
            <person name="Palaniappan K."/>
            <person name="Land M."/>
            <person name="Hauser L."/>
            <person name="Chang Y.J."/>
            <person name="Jeffries C.D."/>
            <person name="Chain P."/>
            <person name="Rohde M."/>
            <person name="Goker M."/>
            <person name="Bristow J."/>
            <person name="Eisen J.A."/>
            <person name="Markowitz V."/>
            <person name="Hugenholtz P."/>
            <person name="Kyrpides N.C."/>
            <person name="Klenk H.P."/>
            <person name="Lapidus A."/>
        </authorList>
    </citation>
    <scope>NUCLEOTIDE SEQUENCE [LARGE SCALE GENOMIC DNA]</scope>
    <source>
        <strain evidence="10">ATCC 27377 / DSM 6068 / ICPB 4128</strain>
    </source>
</reference>
<evidence type="ECO:0000313" key="10">
    <source>
        <dbReference type="Proteomes" id="UP000001887"/>
    </source>
</evidence>
<dbReference type="Pfam" id="PF00215">
    <property type="entry name" value="OMPdecase"/>
    <property type="match status" value="1"/>
</dbReference>
<evidence type="ECO:0000256" key="6">
    <source>
        <dbReference type="ARBA" id="ARBA00049157"/>
    </source>
</evidence>
<feature type="domain" description="Orotidine 5'-phosphate decarboxylase" evidence="8">
    <location>
        <begin position="25"/>
        <end position="282"/>
    </location>
</feature>
<gene>
    <name evidence="7" type="primary">pyrF</name>
    <name evidence="9" type="ordered locus">Psta_1002</name>
</gene>
<dbReference type="PANTHER" id="PTHR43375:SF1">
    <property type="entry name" value="OROTIDINE 5'-PHOSPHATE DECARBOXYLASE"/>
    <property type="match status" value="1"/>
</dbReference>
<proteinExistence type="inferred from homology"/>
<dbReference type="AlphaFoldDB" id="D2R869"/>
<dbReference type="InterPro" id="IPR011995">
    <property type="entry name" value="OMPdecase_type-2"/>
</dbReference>
<dbReference type="Gene3D" id="3.20.20.70">
    <property type="entry name" value="Aldolase class I"/>
    <property type="match status" value="1"/>
</dbReference>
<comment type="pathway">
    <text evidence="1 7">Pyrimidine metabolism; UMP biosynthesis via de novo pathway; UMP from orotate: step 2/2.</text>
</comment>
<evidence type="ECO:0000256" key="3">
    <source>
        <dbReference type="ARBA" id="ARBA00022793"/>
    </source>
</evidence>
<name>D2R869_PIRSD</name>
<keyword evidence="3 7" id="KW-0210">Decarboxylase</keyword>
<dbReference type="eggNOG" id="COG0284">
    <property type="taxonomic scope" value="Bacteria"/>
</dbReference>
<dbReference type="GO" id="GO:0044205">
    <property type="term" value="P:'de novo' UMP biosynthetic process"/>
    <property type="evidence" value="ECO:0007669"/>
    <property type="project" value="UniProtKB-UniRule"/>
</dbReference>
<organism evidence="9 10">
    <name type="scientific">Pirellula staleyi (strain ATCC 27377 / DSM 6068 / ICPB 4128)</name>
    <name type="common">Pirella staleyi</name>
    <dbReference type="NCBI Taxonomy" id="530564"/>
    <lineage>
        <taxon>Bacteria</taxon>
        <taxon>Pseudomonadati</taxon>
        <taxon>Planctomycetota</taxon>
        <taxon>Planctomycetia</taxon>
        <taxon>Pirellulales</taxon>
        <taxon>Pirellulaceae</taxon>
        <taxon>Pirellula</taxon>
    </lineage>
</organism>
<dbReference type="PROSITE" id="PS00156">
    <property type="entry name" value="OMPDECASE"/>
    <property type="match status" value="1"/>
</dbReference>
<dbReference type="InterPro" id="IPR018089">
    <property type="entry name" value="OMPdecase_AS"/>
</dbReference>
<dbReference type="OrthoDB" id="9808470at2"/>
<dbReference type="SUPFAM" id="SSF51366">
    <property type="entry name" value="Ribulose-phoshate binding barrel"/>
    <property type="match status" value="1"/>
</dbReference>
<evidence type="ECO:0000256" key="2">
    <source>
        <dbReference type="ARBA" id="ARBA00008847"/>
    </source>
</evidence>
<dbReference type="InterPro" id="IPR011060">
    <property type="entry name" value="RibuloseP-bd_barrel"/>
</dbReference>
<evidence type="ECO:0000259" key="8">
    <source>
        <dbReference type="SMART" id="SM00934"/>
    </source>
</evidence>
<dbReference type="GO" id="GO:0004590">
    <property type="term" value="F:orotidine-5'-phosphate decarboxylase activity"/>
    <property type="evidence" value="ECO:0007669"/>
    <property type="project" value="UniProtKB-UniRule"/>
</dbReference>
<feature type="active site" description="Proton donor" evidence="7">
    <location>
        <position position="109"/>
    </location>
</feature>
<dbReference type="GO" id="GO:0006207">
    <property type="term" value="P:'de novo' pyrimidine nucleobase biosynthetic process"/>
    <property type="evidence" value="ECO:0007669"/>
    <property type="project" value="InterPro"/>
</dbReference>
<dbReference type="KEGG" id="psl:Psta_1002"/>
<dbReference type="InterPro" id="IPR001754">
    <property type="entry name" value="OMPdeCOase_dom"/>
</dbReference>
<dbReference type="PANTHER" id="PTHR43375">
    <property type="entry name" value="OROTIDINE 5'-PHOSPHATE DECARBOXYLASE"/>
    <property type="match status" value="1"/>
</dbReference>
<dbReference type="EMBL" id="CP001848">
    <property type="protein sequence ID" value="ADB15686.1"/>
    <property type="molecule type" value="Genomic_DNA"/>
</dbReference>
<dbReference type="InterPro" id="IPR013785">
    <property type="entry name" value="Aldolase_TIM"/>
</dbReference>
<evidence type="ECO:0000313" key="9">
    <source>
        <dbReference type="EMBL" id="ADB15686.1"/>
    </source>
</evidence>
<keyword evidence="10" id="KW-1185">Reference proteome</keyword>
<evidence type="ECO:0000256" key="7">
    <source>
        <dbReference type="HAMAP-Rule" id="MF_01215"/>
    </source>
</evidence>
<dbReference type="SMART" id="SM00934">
    <property type="entry name" value="OMPdecase"/>
    <property type="match status" value="1"/>
</dbReference>
<evidence type="ECO:0000256" key="4">
    <source>
        <dbReference type="ARBA" id="ARBA00022975"/>
    </source>
</evidence>
<comment type="catalytic activity">
    <reaction evidence="6 7">
        <text>orotidine 5'-phosphate + H(+) = UMP + CO2</text>
        <dbReference type="Rhea" id="RHEA:11596"/>
        <dbReference type="ChEBI" id="CHEBI:15378"/>
        <dbReference type="ChEBI" id="CHEBI:16526"/>
        <dbReference type="ChEBI" id="CHEBI:57538"/>
        <dbReference type="ChEBI" id="CHEBI:57865"/>
        <dbReference type="EC" id="4.1.1.23"/>
    </reaction>
</comment>
<dbReference type="STRING" id="530564.Psta_1002"/>
<dbReference type="EC" id="4.1.1.23" evidence="7"/>
<sequence>MVLGPLSDQHFADRLVSAIIRKGTPALVGLDPRAQSLPPGMLASQSPHDIAAAYQKFCCEVIDVVAPLVAAIKPQAAFFEQLGPAGCTALAEVIRYGAAKQLLVIVDGKRNDIGTTAAAYADAYLGPGDSSPWGGDALTVSPYLGDDSITPFLSTAQARGAGIFVLVKTSNPGGGRFQDLVADGLPLYRHVARFVEELADQSKGATGYGSVGAVAGATYPEQLAELRFAMPHTWLLIPGYGAQGGTAADCAAAFDDAGLGAIVNSSRGITFAYERSQYSHLAGAHWQQAVEQATRDMIAEFRTHTSAGRLPSPSGN</sequence>
<dbReference type="UniPathway" id="UPA00070">
    <property type="reaction ID" value="UER00120"/>
</dbReference>
<evidence type="ECO:0000256" key="5">
    <source>
        <dbReference type="ARBA" id="ARBA00023239"/>
    </source>
</evidence>
<comment type="similarity">
    <text evidence="2 7">Belongs to the OMP decarboxylase family. Type 2 subfamily.</text>
</comment>
<dbReference type="Proteomes" id="UP000001887">
    <property type="component" value="Chromosome"/>
</dbReference>
<accession>D2R869</accession>